<evidence type="ECO:0000313" key="1">
    <source>
        <dbReference type="EMBL" id="KAJ9597053.1"/>
    </source>
</evidence>
<name>A0AAD8AFW2_DIPPU</name>
<protein>
    <submittedName>
        <fullName evidence="1">Uncharacterized protein</fullName>
    </submittedName>
</protein>
<comment type="caution">
    <text evidence="1">The sequence shown here is derived from an EMBL/GenBank/DDBJ whole genome shotgun (WGS) entry which is preliminary data.</text>
</comment>
<reference evidence="1" key="2">
    <citation type="submission" date="2023-05" db="EMBL/GenBank/DDBJ databases">
        <authorList>
            <person name="Fouks B."/>
        </authorList>
    </citation>
    <scope>NUCLEOTIDE SEQUENCE</scope>
    <source>
        <strain evidence="1">Stay&amp;Tobe</strain>
        <tissue evidence="1">Testes</tissue>
    </source>
</reference>
<dbReference type="EMBL" id="JASPKZ010001889">
    <property type="protein sequence ID" value="KAJ9597053.1"/>
    <property type="molecule type" value="Genomic_DNA"/>
</dbReference>
<proteinExistence type="predicted"/>
<dbReference type="AlphaFoldDB" id="A0AAD8AFW2"/>
<dbReference type="Proteomes" id="UP001233999">
    <property type="component" value="Unassembled WGS sequence"/>
</dbReference>
<reference evidence="1" key="1">
    <citation type="journal article" date="2023" name="IScience">
        <title>Live-bearing cockroach genome reveals convergent evolutionary mechanisms linked to viviparity in insects and beyond.</title>
        <authorList>
            <person name="Fouks B."/>
            <person name="Harrison M.C."/>
            <person name="Mikhailova A.A."/>
            <person name="Marchal E."/>
            <person name="English S."/>
            <person name="Carruthers M."/>
            <person name="Jennings E.C."/>
            <person name="Chiamaka E.L."/>
            <person name="Frigard R.A."/>
            <person name="Pippel M."/>
            <person name="Attardo G.M."/>
            <person name="Benoit J.B."/>
            <person name="Bornberg-Bauer E."/>
            <person name="Tobe S.S."/>
        </authorList>
    </citation>
    <scope>NUCLEOTIDE SEQUENCE</scope>
    <source>
        <strain evidence="1">Stay&amp;Tobe</strain>
    </source>
</reference>
<sequence>MNVFCVLNWPIPDSLRNCCPVGIKHLKYEKTDIICVWFENNILIHDNVESSKLLGEKNSPEHSYVLSVEGTIMNVLQLGEVVGIFNKIGLYILKRKDKFAMSSSPVKEIGSMQNVESLGILKLHMKLHQVLVLKALKSGFVLIQKKSGKLYVDIYKSGLRLIPINKKFSIKLPQLIHNVS</sequence>
<evidence type="ECO:0000313" key="2">
    <source>
        <dbReference type="Proteomes" id="UP001233999"/>
    </source>
</evidence>
<accession>A0AAD8AFW2</accession>
<organism evidence="1 2">
    <name type="scientific">Diploptera punctata</name>
    <name type="common">Pacific beetle cockroach</name>
    <dbReference type="NCBI Taxonomy" id="6984"/>
    <lineage>
        <taxon>Eukaryota</taxon>
        <taxon>Metazoa</taxon>
        <taxon>Ecdysozoa</taxon>
        <taxon>Arthropoda</taxon>
        <taxon>Hexapoda</taxon>
        <taxon>Insecta</taxon>
        <taxon>Pterygota</taxon>
        <taxon>Neoptera</taxon>
        <taxon>Polyneoptera</taxon>
        <taxon>Dictyoptera</taxon>
        <taxon>Blattodea</taxon>
        <taxon>Blaberoidea</taxon>
        <taxon>Blaberidae</taxon>
        <taxon>Diplopterinae</taxon>
        <taxon>Diploptera</taxon>
    </lineage>
</organism>
<keyword evidence="2" id="KW-1185">Reference proteome</keyword>
<gene>
    <name evidence="1" type="ORF">L9F63_027058</name>
</gene>